<reference evidence="1" key="7">
    <citation type="journal article" date="2005" name="Science">
        <title>The Transcriptional Landscape of the Mammalian Genome.</title>
        <authorList>
            <consortium name="The FANTOM Consortium"/>
            <consortium name="Riken Genome Exploration Research Group and Genome Science Group (Genome Network Project Core Group)"/>
        </authorList>
    </citation>
    <scope>NUCLEOTIDE SEQUENCE</scope>
    <source>
        <strain evidence="1">C57BL/6J</strain>
        <tissue evidence="1">Eyeball</tissue>
    </source>
</reference>
<reference evidence="1" key="6">
    <citation type="submission" date="2004-04" db="EMBL/GenBank/DDBJ databases">
        <authorList>
            <person name="Arakawa T."/>
            <person name="Carninci P."/>
            <person name="Fukuda S."/>
            <person name="Hashizume W."/>
            <person name="Hayashida K."/>
            <person name="Hori F."/>
            <person name="Iida J."/>
            <person name="Imamura K."/>
            <person name="Imotani K."/>
            <person name="Itoh M."/>
            <person name="Kanagawa S."/>
            <person name="Kawai J."/>
            <person name="Kojima M."/>
            <person name="Konno H."/>
            <person name="Murata M."/>
            <person name="Nakamura M."/>
            <person name="Ninomiya N."/>
            <person name="Nishiyori H."/>
            <person name="Nomura K."/>
            <person name="Ohno M."/>
            <person name="Sakazume N."/>
            <person name="Sano H."/>
            <person name="Sasaki D."/>
            <person name="Shibata K."/>
            <person name="Shiraki T."/>
            <person name="Tagami M."/>
            <person name="Tagami Y."/>
            <person name="Waki K."/>
            <person name="Watahiki A."/>
            <person name="Muramatsu M."/>
            <person name="Hayashizaki Y."/>
        </authorList>
    </citation>
    <scope>NUCLEOTIDE SEQUENCE</scope>
    <source>
        <strain evidence="1">C57BL/6J</strain>
        <tissue evidence="1">Eyeball</tissue>
    </source>
</reference>
<reference evidence="1" key="3">
    <citation type="journal article" date="2000" name="Genome Res.">
        <title>RIKEN integrated sequence analysis (RISA) system--384-format sequencing pipeline with 384 multicapillary sequencer.</title>
        <authorList>
            <person name="Shibata K."/>
            <person name="Itoh M."/>
            <person name="Aizawa K."/>
            <person name="Nagaoka S."/>
            <person name="Sasaki N."/>
            <person name="Carninci P."/>
            <person name="Konno H."/>
            <person name="Akiyama J."/>
            <person name="Nishi K."/>
            <person name="Kitsunai T."/>
            <person name="Tashiro H."/>
            <person name="Itoh M."/>
            <person name="Sumi N."/>
            <person name="Ishii Y."/>
            <person name="Nakamura S."/>
            <person name="Hazama M."/>
            <person name="Nishine T."/>
            <person name="Harada A."/>
            <person name="Yamamoto R."/>
            <person name="Matsumoto H."/>
            <person name="Sakaguchi S."/>
            <person name="Ikegami T."/>
            <person name="Kashiwagi K."/>
            <person name="Fujiwake S."/>
            <person name="Inoue K."/>
            <person name="Togawa Y."/>
            <person name="Izawa M."/>
            <person name="Ohara E."/>
            <person name="Watahiki M."/>
            <person name="Yoneda Y."/>
            <person name="Ishikawa T."/>
            <person name="Ozawa K."/>
            <person name="Tanaka T."/>
            <person name="Matsuura S."/>
            <person name="Kawai J."/>
            <person name="Okazaki Y."/>
            <person name="Muramatsu M."/>
            <person name="Inoue Y."/>
            <person name="Kira A."/>
            <person name="Hayashizaki Y."/>
        </authorList>
    </citation>
    <scope>NUCLEOTIDE SEQUENCE</scope>
    <source>
        <strain evidence="1">C57BL/6J</strain>
        <tissue evidence="1">Eyeball</tissue>
    </source>
</reference>
<reference evidence="1" key="5">
    <citation type="journal article" date="2002" name="Nature">
        <title>Analysis of the mouse transcriptome based on functional annotation of 60,770 full-length cDNAs.</title>
        <authorList>
            <consortium name="The FANTOM Consortium and the RIKEN Genome Exploration Research Group Phase I and II Team"/>
        </authorList>
    </citation>
    <scope>NUCLEOTIDE SEQUENCE</scope>
    <source>
        <strain evidence="1">C57BL/6J</strain>
        <tissue evidence="1">Eyeball</tissue>
    </source>
</reference>
<name>Q3TNU6_MOUSE</name>
<protein>
    <submittedName>
        <fullName evidence="1">Uncharacterized protein</fullName>
    </submittedName>
</protein>
<dbReference type="EMBL" id="AK164986">
    <property type="protein sequence ID" value="BAE37991.1"/>
    <property type="molecule type" value="mRNA"/>
</dbReference>
<sequence length="166" mass="19416">MTFVLKLPASVFLEGGLQFHCKQSKYVLNKKSILVTGVIYGSKYDSKKHTETIHKAYFYVWMCLHMCIHVHSVQKRHRQDTLVSRSRLHDLARLGFTWQLTKSVSHPCYSCSLPTHMFRLFTFPAQVDVFFSSVESAASWEVGWCWRRIYSTQIFQEEGFPCLLLL</sequence>
<reference evidence="1" key="4">
    <citation type="journal article" date="2001" name="Nature">
        <title>Functional annotation of a full-length mouse cDNA collection.</title>
        <authorList>
            <consortium name="The RIKEN Genome Exploration Research Group Phase II Team and the FANTOM Consortium"/>
        </authorList>
    </citation>
    <scope>NUCLEOTIDE SEQUENCE</scope>
    <source>
        <strain evidence="1">C57BL/6J</strain>
        <tissue evidence="1">Eyeball</tissue>
    </source>
</reference>
<proteinExistence type="evidence at transcript level"/>
<reference evidence="1" key="1">
    <citation type="journal article" date="1999" name="Methods Enzymol.">
        <title>High-efficiency full-length cDNA cloning.</title>
        <authorList>
            <person name="Carninci P."/>
            <person name="Hayashizaki Y."/>
        </authorList>
    </citation>
    <scope>NUCLEOTIDE SEQUENCE</scope>
    <source>
        <strain evidence="1">C57BL/6J</strain>
        <tissue evidence="1">Eyeball</tissue>
    </source>
</reference>
<reference evidence="1" key="8">
    <citation type="journal article" date="2005" name="Science">
        <title>Antisense Transcription in the Mammalian Transcriptome.</title>
        <authorList>
            <consortium name="RIKEN Genome Exploration Research Group and Genome Science Group (Genome Network Project Core Group) and the FANTOM Consortium"/>
        </authorList>
    </citation>
    <scope>NUCLEOTIDE SEQUENCE</scope>
    <source>
        <strain evidence="1">C57BL/6J</strain>
        <tissue evidence="1">Eyeball</tissue>
    </source>
</reference>
<reference evidence="1" key="2">
    <citation type="journal article" date="2000" name="Genome Res.">
        <title>Normalization and subtraction of cap-trapper-selected cDNAs to prepare full-length cDNA libraries for rapid discovery of new genes.</title>
        <authorList>
            <person name="Carninci P."/>
            <person name="Shibata Y."/>
            <person name="Hayatsu N."/>
            <person name="Sugahara Y."/>
            <person name="Shibata K."/>
            <person name="Itoh M."/>
            <person name="Konno H."/>
            <person name="Okazaki Y."/>
            <person name="Muramatsu M."/>
            <person name="Hayashizaki Y."/>
        </authorList>
    </citation>
    <scope>NUCLEOTIDE SEQUENCE</scope>
    <source>
        <strain evidence="1">C57BL/6J</strain>
        <tissue evidence="1">Eyeball</tissue>
    </source>
</reference>
<dbReference type="AlphaFoldDB" id="Q3TNU6"/>
<accession>Q3TNU6</accession>
<evidence type="ECO:0000313" key="1">
    <source>
        <dbReference type="EMBL" id="BAE37991.1"/>
    </source>
</evidence>
<organism evidence="1">
    <name type="scientific">Mus musculus</name>
    <name type="common">Mouse</name>
    <dbReference type="NCBI Taxonomy" id="10090"/>
    <lineage>
        <taxon>Eukaryota</taxon>
        <taxon>Metazoa</taxon>
        <taxon>Chordata</taxon>
        <taxon>Craniata</taxon>
        <taxon>Vertebrata</taxon>
        <taxon>Euteleostomi</taxon>
        <taxon>Mammalia</taxon>
        <taxon>Eutheria</taxon>
        <taxon>Euarchontoglires</taxon>
        <taxon>Glires</taxon>
        <taxon>Rodentia</taxon>
        <taxon>Myomorpha</taxon>
        <taxon>Muroidea</taxon>
        <taxon>Muridae</taxon>
        <taxon>Murinae</taxon>
        <taxon>Mus</taxon>
        <taxon>Mus</taxon>
    </lineage>
</organism>